<dbReference type="AlphaFoldDB" id="A0A328CCA7"/>
<name>A0A328CCA7_9DELT</name>
<protein>
    <submittedName>
        <fullName evidence="3">Uncharacterized protein</fullName>
    </submittedName>
</protein>
<evidence type="ECO:0000256" key="2">
    <source>
        <dbReference type="SAM" id="MobiDB-lite"/>
    </source>
</evidence>
<organism evidence="3 4">
    <name type="scientific">Lujinxingia litoralis</name>
    <dbReference type="NCBI Taxonomy" id="2211119"/>
    <lineage>
        <taxon>Bacteria</taxon>
        <taxon>Deltaproteobacteria</taxon>
        <taxon>Bradymonadales</taxon>
        <taxon>Lujinxingiaceae</taxon>
        <taxon>Lujinxingia</taxon>
    </lineage>
</organism>
<dbReference type="SMART" id="SM00028">
    <property type="entry name" value="TPR"/>
    <property type="match status" value="2"/>
</dbReference>
<dbReference type="Proteomes" id="UP000249169">
    <property type="component" value="Unassembled WGS sequence"/>
</dbReference>
<feature type="compositionally biased region" description="Low complexity" evidence="2">
    <location>
        <begin position="303"/>
        <end position="315"/>
    </location>
</feature>
<dbReference type="Pfam" id="PF13432">
    <property type="entry name" value="TPR_16"/>
    <property type="match status" value="1"/>
</dbReference>
<feature type="region of interest" description="Disordered" evidence="2">
    <location>
        <begin position="273"/>
        <end position="324"/>
    </location>
</feature>
<reference evidence="3 4" key="1">
    <citation type="submission" date="2018-05" db="EMBL/GenBank/DDBJ databases">
        <title>Lujinxingia marina gen. nov. sp. nov., a new facultative anaerobic member of the class Deltaproteobacteria, and proposal of Lujinxingaceae fam. nov.</title>
        <authorList>
            <person name="Li C.-M."/>
        </authorList>
    </citation>
    <scope>NUCLEOTIDE SEQUENCE [LARGE SCALE GENOMIC DNA]</scope>
    <source>
        <strain evidence="3 4">B210</strain>
    </source>
</reference>
<dbReference type="Gene3D" id="1.25.40.10">
    <property type="entry name" value="Tetratricopeptide repeat domain"/>
    <property type="match status" value="2"/>
</dbReference>
<evidence type="ECO:0000313" key="4">
    <source>
        <dbReference type="Proteomes" id="UP000249169"/>
    </source>
</evidence>
<dbReference type="PROSITE" id="PS50005">
    <property type="entry name" value="TPR"/>
    <property type="match status" value="1"/>
</dbReference>
<keyword evidence="1" id="KW-0802">TPR repeat</keyword>
<evidence type="ECO:0000313" key="3">
    <source>
        <dbReference type="EMBL" id="RAL24811.1"/>
    </source>
</evidence>
<keyword evidence="4" id="KW-1185">Reference proteome</keyword>
<evidence type="ECO:0000256" key="1">
    <source>
        <dbReference type="PROSITE-ProRule" id="PRU00339"/>
    </source>
</evidence>
<gene>
    <name evidence="3" type="ORF">DL240_00955</name>
</gene>
<feature type="compositionally biased region" description="Basic and acidic residues" evidence="2">
    <location>
        <begin position="273"/>
        <end position="284"/>
    </location>
</feature>
<feature type="repeat" description="TPR" evidence="1">
    <location>
        <begin position="131"/>
        <end position="164"/>
    </location>
</feature>
<dbReference type="EMBL" id="QHKO01000001">
    <property type="protein sequence ID" value="RAL24811.1"/>
    <property type="molecule type" value="Genomic_DNA"/>
</dbReference>
<comment type="caution">
    <text evidence="3">The sequence shown here is derived from an EMBL/GenBank/DDBJ whole genome shotgun (WGS) entry which is preliminary data.</text>
</comment>
<proteinExistence type="predicted"/>
<sequence length="433" mass="47815">MRQLEVRHRGLRRVVAQALLVGTLVWSVACVNTRALGDNAYERQEFSLALDYYEEAFAEGVRDPEVYFRAAKAATAQGAFSQAERYYSQALRHGGDVHVARALAEFYIQTSNFAQAVRVYQYLMRVEEDVQPVYSNLGTALMYSGKYLEAESFLTIAQQMNPTDPVPYINLGVLYDRHIRNRPRSVAFYSCFVELSADDSQRRMVQNRLLEMLNEGAVDASRVGLECGQLYRVPEPADINVRAELEGIGEPVDLGFGDAVGAPEGEVEIEALRPDDALPDKEGADVPSSVPEVGRPTEEEPASARPAEAPTSESPQTKTSESVEAQAAAHFEAGRYDGVVAALHGLQGRSQEGDRYYALALYRTGRFADAVDWLKLTEERQPSPEVVGALVDTYRRLGRRDALASVCERFAGWPDYEAAVARCPKSEEGAVGN</sequence>
<dbReference type="PROSITE" id="PS51257">
    <property type="entry name" value="PROKAR_LIPOPROTEIN"/>
    <property type="match status" value="1"/>
</dbReference>
<dbReference type="SUPFAM" id="SSF48452">
    <property type="entry name" value="TPR-like"/>
    <property type="match status" value="1"/>
</dbReference>
<dbReference type="InterPro" id="IPR019734">
    <property type="entry name" value="TPR_rpt"/>
</dbReference>
<dbReference type="InterPro" id="IPR011990">
    <property type="entry name" value="TPR-like_helical_dom_sf"/>
</dbReference>
<accession>A0A328CCA7</accession>